<dbReference type="InterPro" id="IPR001623">
    <property type="entry name" value="DnaJ_domain"/>
</dbReference>
<dbReference type="InterPro" id="IPR018531">
    <property type="entry name" value="DUF1993"/>
</dbReference>
<dbReference type="InterPro" id="IPR002939">
    <property type="entry name" value="DnaJ_C"/>
</dbReference>
<dbReference type="InterPro" id="IPR008971">
    <property type="entry name" value="HSP40/DnaJ_pept-bd"/>
</dbReference>
<keyword evidence="4 6" id="KW-0862">Zinc</keyword>
<evidence type="ECO:0000313" key="10">
    <source>
        <dbReference type="Proteomes" id="UP000799421"/>
    </source>
</evidence>
<evidence type="ECO:0000256" key="3">
    <source>
        <dbReference type="ARBA" id="ARBA00022771"/>
    </source>
</evidence>
<evidence type="ECO:0000256" key="5">
    <source>
        <dbReference type="ARBA" id="ARBA00023186"/>
    </source>
</evidence>
<dbReference type="Pfam" id="PF09351">
    <property type="entry name" value="DUF1993"/>
    <property type="match status" value="1"/>
</dbReference>
<dbReference type="GO" id="GO:0006457">
    <property type="term" value="P:protein folding"/>
    <property type="evidence" value="ECO:0007669"/>
    <property type="project" value="InterPro"/>
</dbReference>
<accession>A0A6A7BRU6</accession>
<dbReference type="SUPFAM" id="SSF109854">
    <property type="entry name" value="DinB/YfiT-like putative metalloenzymes"/>
    <property type="match status" value="1"/>
</dbReference>
<protein>
    <submittedName>
        <fullName evidence="9">DnaJ-domain-containing protein</fullName>
    </submittedName>
</protein>
<keyword evidence="2" id="KW-0677">Repeat</keyword>
<dbReference type="PROSITE" id="PS51188">
    <property type="entry name" value="ZF_CR"/>
    <property type="match status" value="1"/>
</dbReference>
<dbReference type="SUPFAM" id="SSF57938">
    <property type="entry name" value="DnaJ/Hsp40 cysteine-rich domain"/>
    <property type="match status" value="1"/>
</dbReference>
<dbReference type="Pfam" id="PF00226">
    <property type="entry name" value="DnaJ"/>
    <property type="match status" value="1"/>
</dbReference>
<keyword evidence="3 6" id="KW-0863">Zinc-finger</keyword>
<evidence type="ECO:0000256" key="4">
    <source>
        <dbReference type="ARBA" id="ARBA00022833"/>
    </source>
</evidence>
<dbReference type="PROSITE" id="PS00636">
    <property type="entry name" value="DNAJ_1"/>
    <property type="match status" value="1"/>
</dbReference>
<dbReference type="InterPro" id="IPR001305">
    <property type="entry name" value="HSP_DnaJ_Cys-rich_dom"/>
</dbReference>
<dbReference type="SUPFAM" id="SSF46565">
    <property type="entry name" value="Chaperone J-domain"/>
    <property type="match status" value="1"/>
</dbReference>
<dbReference type="FunFam" id="2.10.230.10:FF:000001">
    <property type="entry name" value="DnaJ subfamily A member 2"/>
    <property type="match status" value="1"/>
</dbReference>
<dbReference type="Gene3D" id="2.10.230.10">
    <property type="entry name" value="Heat shock protein DnaJ, cysteine-rich domain"/>
    <property type="match status" value="1"/>
</dbReference>
<feature type="domain" description="J" evidence="7">
    <location>
        <begin position="185"/>
        <end position="250"/>
    </location>
</feature>
<evidence type="ECO:0000259" key="7">
    <source>
        <dbReference type="PROSITE" id="PS50076"/>
    </source>
</evidence>
<dbReference type="Gene3D" id="1.10.287.110">
    <property type="entry name" value="DnaJ domain"/>
    <property type="match status" value="1"/>
</dbReference>
<dbReference type="GO" id="GO:0051082">
    <property type="term" value="F:unfolded protein binding"/>
    <property type="evidence" value="ECO:0007669"/>
    <property type="project" value="InterPro"/>
</dbReference>
<evidence type="ECO:0000259" key="8">
    <source>
        <dbReference type="PROSITE" id="PS51188"/>
    </source>
</evidence>
<dbReference type="CDD" id="cd10747">
    <property type="entry name" value="DnaJ_C"/>
    <property type="match status" value="1"/>
</dbReference>
<dbReference type="Proteomes" id="UP000799421">
    <property type="component" value="Unassembled WGS sequence"/>
</dbReference>
<dbReference type="CDD" id="cd10719">
    <property type="entry name" value="DnaJ_zf"/>
    <property type="match status" value="1"/>
</dbReference>
<dbReference type="PROSITE" id="PS50076">
    <property type="entry name" value="DNAJ_2"/>
    <property type="match status" value="1"/>
</dbReference>
<sequence length="550" mass="61623">MKNNLKKGEQWAKDNNVSADKVLNSSLADDMKSLPFQVQSTSNTAKWVAVRLGGLENEVMEDNETTFEQLYERIDKTVAYLNKVKPDHFKGKENDQVVVKFPGLELKFTGVDYLQTFALPNFFFHQTMLYAFLRKLGVPLGKQDFLWIPTPLLSATFPLSLPTMRFLLTLALCCLAIVCAAAAEDYYKLLGIDRNADDRDIKKAYRRLSKKYHPDKNPDNSTVHKAFVAVAEAYEVLIDPEQRQIYDAHGHEGLARHKQGGGTAHDPFDLFSRFFGGSGHFGGRAGPRRGPDMEARLLVPLRDFYTGAEQTFTVEKEGICEKCEGSGSADGQRERCGRCGGQGVIIQKQMLAPGMFQQIQMPCDICGGTGSTVKHRCQTCGGRRVVSRQETYKVTIDRGAAAGSRVRFENEANESPDHVAGDLYVVLQQAPPEGNDTNGAFFRRKGQHLFWREPLSLREAWMGGWERKLTHLDGHTVTLSRPKGTVVQPNAVDVIQGEGMPLPRRNDDDGEQEYGALHVEYLVVLPDQMDGKLRKEFAKVWDKHAGHQEL</sequence>
<dbReference type="OrthoDB" id="550424at2759"/>
<dbReference type="GO" id="GO:0030544">
    <property type="term" value="F:Hsp70 protein binding"/>
    <property type="evidence" value="ECO:0007669"/>
    <property type="project" value="InterPro"/>
</dbReference>
<dbReference type="GO" id="GO:0008270">
    <property type="term" value="F:zinc ion binding"/>
    <property type="evidence" value="ECO:0007669"/>
    <property type="project" value="UniProtKB-KW"/>
</dbReference>
<gene>
    <name evidence="9" type="ORF">K470DRAFT_266438</name>
</gene>
<dbReference type="PRINTS" id="PR00625">
    <property type="entry name" value="JDOMAIN"/>
</dbReference>
<evidence type="ECO:0000256" key="2">
    <source>
        <dbReference type="ARBA" id="ARBA00022737"/>
    </source>
</evidence>
<organism evidence="9 10">
    <name type="scientific">Piedraia hortae CBS 480.64</name>
    <dbReference type="NCBI Taxonomy" id="1314780"/>
    <lineage>
        <taxon>Eukaryota</taxon>
        <taxon>Fungi</taxon>
        <taxon>Dikarya</taxon>
        <taxon>Ascomycota</taxon>
        <taxon>Pezizomycotina</taxon>
        <taxon>Dothideomycetes</taxon>
        <taxon>Dothideomycetidae</taxon>
        <taxon>Capnodiales</taxon>
        <taxon>Piedraiaceae</taxon>
        <taxon>Piedraia</taxon>
    </lineage>
</organism>
<dbReference type="Gene3D" id="1.20.120.450">
    <property type="entry name" value="dinb family like domain"/>
    <property type="match status" value="1"/>
</dbReference>
<dbReference type="Pfam" id="PF01556">
    <property type="entry name" value="DnaJ_C"/>
    <property type="match status" value="1"/>
</dbReference>
<dbReference type="InterPro" id="IPR036869">
    <property type="entry name" value="J_dom_sf"/>
</dbReference>
<dbReference type="EMBL" id="MU006022">
    <property type="protein sequence ID" value="KAF2857954.1"/>
    <property type="molecule type" value="Genomic_DNA"/>
</dbReference>
<feature type="domain" description="CR-type" evidence="8">
    <location>
        <begin position="307"/>
        <end position="389"/>
    </location>
</feature>
<dbReference type="InterPro" id="IPR036410">
    <property type="entry name" value="HSP_DnaJ_Cys-rich_dom_sf"/>
</dbReference>
<dbReference type="InterPro" id="IPR044713">
    <property type="entry name" value="DNJA1/2-like"/>
</dbReference>
<dbReference type="Pfam" id="PF00684">
    <property type="entry name" value="DnaJ_CXXCXGXG"/>
    <property type="match status" value="1"/>
</dbReference>
<dbReference type="InterPro" id="IPR034660">
    <property type="entry name" value="DinB/YfiT-like"/>
</dbReference>
<evidence type="ECO:0000256" key="6">
    <source>
        <dbReference type="PROSITE-ProRule" id="PRU00546"/>
    </source>
</evidence>
<evidence type="ECO:0000313" key="9">
    <source>
        <dbReference type="EMBL" id="KAF2857954.1"/>
    </source>
</evidence>
<keyword evidence="10" id="KW-1185">Reference proteome</keyword>
<proteinExistence type="predicted"/>
<keyword evidence="1 6" id="KW-0479">Metal-binding</keyword>
<dbReference type="AlphaFoldDB" id="A0A6A7BRU6"/>
<dbReference type="CDD" id="cd06257">
    <property type="entry name" value="DnaJ"/>
    <property type="match status" value="1"/>
</dbReference>
<dbReference type="InterPro" id="IPR018253">
    <property type="entry name" value="DnaJ_domain_CS"/>
</dbReference>
<name>A0A6A7BRU6_9PEZI</name>
<dbReference type="Gene3D" id="2.60.260.20">
    <property type="entry name" value="Urease metallochaperone UreE, N-terminal domain"/>
    <property type="match status" value="2"/>
</dbReference>
<dbReference type="SMART" id="SM00271">
    <property type="entry name" value="DnaJ"/>
    <property type="match status" value="1"/>
</dbReference>
<keyword evidence="5" id="KW-0143">Chaperone</keyword>
<evidence type="ECO:0000256" key="1">
    <source>
        <dbReference type="ARBA" id="ARBA00022723"/>
    </source>
</evidence>
<dbReference type="SUPFAM" id="SSF49493">
    <property type="entry name" value="HSP40/DnaJ peptide-binding domain"/>
    <property type="match status" value="2"/>
</dbReference>
<dbReference type="PANTHER" id="PTHR43888">
    <property type="entry name" value="DNAJ-LIKE-2, ISOFORM A-RELATED"/>
    <property type="match status" value="1"/>
</dbReference>
<feature type="zinc finger region" description="CR-type" evidence="6">
    <location>
        <begin position="307"/>
        <end position="389"/>
    </location>
</feature>
<reference evidence="9" key="1">
    <citation type="journal article" date="2020" name="Stud. Mycol.">
        <title>101 Dothideomycetes genomes: a test case for predicting lifestyles and emergence of pathogens.</title>
        <authorList>
            <person name="Haridas S."/>
            <person name="Albert R."/>
            <person name="Binder M."/>
            <person name="Bloem J."/>
            <person name="Labutti K."/>
            <person name="Salamov A."/>
            <person name="Andreopoulos B."/>
            <person name="Baker S."/>
            <person name="Barry K."/>
            <person name="Bills G."/>
            <person name="Bluhm B."/>
            <person name="Cannon C."/>
            <person name="Castanera R."/>
            <person name="Culley D."/>
            <person name="Daum C."/>
            <person name="Ezra D."/>
            <person name="Gonzalez J."/>
            <person name="Henrissat B."/>
            <person name="Kuo A."/>
            <person name="Liang C."/>
            <person name="Lipzen A."/>
            <person name="Lutzoni F."/>
            <person name="Magnuson J."/>
            <person name="Mondo S."/>
            <person name="Nolan M."/>
            <person name="Ohm R."/>
            <person name="Pangilinan J."/>
            <person name="Park H.-J."/>
            <person name="Ramirez L."/>
            <person name="Alfaro M."/>
            <person name="Sun H."/>
            <person name="Tritt A."/>
            <person name="Yoshinaga Y."/>
            <person name="Zwiers L.-H."/>
            <person name="Turgeon B."/>
            <person name="Goodwin S."/>
            <person name="Spatafora J."/>
            <person name="Crous P."/>
            <person name="Grigoriev I."/>
        </authorList>
    </citation>
    <scope>NUCLEOTIDE SEQUENCE</scope>
    <source>
        <strain evidence="9">CBS 480.64</strain>
    </source>
</reference>